<keyword evidence="2" id="KW-1003">Cell membrane</keyword>
<dbReference type="EMBL" id="QICA01000017">
    <property type="protein sequence ID" value="RNL37001.1"/>
    <property type="molecule type" value="Genomic_DNA"/>
</dbReference>
<comment type="subcellular location">
    <subcellularLocation>
        <location evidence="1">Cell membrane</location>
        <topology evidence="1">Multi-pass membrane protein</topology>
    </subcellularLocation>
</comment>
<dbReference type="RefSeq" id="WP_117284302.1">
    <property type="nucleotide sequence ID" value="NZ_JAMTCE010000017.1"/>
</dbReference>
<dbReference type="PANTHER" id="PTHR35007">
    <property type="entry name" value="INTEGRAL MEMBRANE PROTEIN-RELATED"/>
    <property type="match status" value="1"/>
</dbReference>
<reference evidence="8 9" key="1">
    <citation type="journal article" date="2019" name="Microbiol. Resour. Announc.">
        <title>Draft Genome Sequences of Type Strains of Gordonibacter faecihominis, Paraeggerthella hongkongensis, Parvibacter caecicola,Slackia equolifaciens, Slackia faecicanis, and Slackia isoflavoniconvertens.</title>
        <authorList>
            <person name="Danylec N."/>
            <person name="Stoll D.A."/>
            <person name="Dotsch A."/>
            <person name="Huch M."/>
        </authorList>
    </citation>
    <scope>NUCLEOTIDE SEQUENCE [LARGE SCALE GENOMIC DNA]</scope>
    <source>
        <strain evidence="8 9">DSM 18785</strain>
    </source>
</reference>
<protein>
    <submittedName>
        <fullName evidence="8">Type II secretion system protein</fullName>
    </submittedName>
</protein>
<dbReference type="Proteomes" id="UP000278327">
    <property type="component" value="Unassembled WGS sequence"/>
</dbReference>
<organism evidence="8 9">
    <name type="scientific">Adlercreutzia equolifaciens subsp. celatus DSM 18785</name>
    <dbReference type="NCBI Taxonomy" id="1121021"/>
    <lineage>
        <taxon>Bacteria</taxon>
        <taxon>Bacillati</taxon>
        <taxon>Actinomycetota</taxon>
        <taxon>Coriobacteriia</taxon>
        <taxon>Eggerthellales</taxon>
        <taxon>Eggerthellaceae</taxon>
        <taxon>Adlercreutzia</taxon>
    </lineage>
</organism>
<keyword evidence="3 6" id="KW-0812">Transmembrane</keyword>
<evidence type="ECO:0000256" key="6">
    <source>
        <dbReference type="SAM" id="Phobius"/>
    </source>
</evidence>
<dbReference type="InterPro" id="IPR018076">
    <property type="entry name" value="T2SS_GspF_dom"/>
</dbReference>
<keyword evidence="4 6" id="KW-1133">Transmembrane helix</keyword>
<evidence type="ECO:0000256" key="2">
    <source>
        <dbReference type="ARBA" id="ARBA00022475"/>
    </source>
</evidence>
<evidence type="ECO:0000313" key="8">
    <source>
        <dbReference type="EMBL" id="RNL37001.1"/>
    </source>
</evidence>
<dbReference type="Pfam" id="PF00482">
    <property type="entry name" value="T2SSF"/>
    <property type="match status" value="1"/>
</dbReference>
<evidence type="ECO:0000256" key="4">
    <source>
        <dbReference type="ARBA" id="ARBA00022989"/>
    </source>
</evidence>
<name>A0A3N0AQ52_9ACTN</name>
<feature type="transmembrane region" description="Helical" evidence="6">
    <location>
        <begin position="286"/>
        <end position="310"/>
    </location>
</feature>
<gene>
    <name evidence="8" type="ORF">DMP10_09545</name>
</gene>
<dbReference type="GO" id="GO:0005886">
    <property type="term" value="C:plasma membrane"/>
    <property type="evidence" value="ECO:0007669"/>
    <property type="project" value="UniProtKB-SubCell"/>
</dbReference>
<keyword evidence="9" id="KW-1185">Reference proteome</keyword>
<feature type="domain" description="Type II secretion system protein GspF" evidence="7">
    <location>
        <begin position="179"/>
        <end position="305"/>
    </location>
</feature>
<proteinExistence type="predicted"/>
<sequence length="316" mass="33405">MDVSWAQGAAAVVAVGSAALLGGMASRIVGAWRRRIRHRAAVVEGSSALQAGRAAAVGEEGVDARIVAYAVELSQRARSPLFRFLSPSSLRERPLPDRRLAAAGLGGALSPAGYGEARVRLMLGGAVLGGAVGLTATTELAALLAVIGAAAGWRALPWAVKRRSCRRAEAMECDLSEMLDVVALGMRSGMSFDRSLDLYTGYFRTQLADAFRSAQRQWACGLASRPEALREVADSYASPLLARVIENIVRSLRFGATMADNLEDAAREARSGYKARRQEAVAKAPVKMMVPTGVLILPAMLMLVLGPVLLELAGGF</sequence>
<dbReference type="PANTHER" id="PTHR35007:SF2">
    <property type="entry name" value="PILUS ASSEMBLE PROTEIN"/>
    <property type="match status" value="1"/>
</dbReference>
<evidence type="ECO:0000259" key="7">
    <source>
        <dbReference type="Pfam" id="PF00482"/>
    </source>
</evidence>
<comment type="caution">
    <text evidence="8">The sequence shown here is derived from an EMBL/GenBank/DDBJ whole genome shotgun (WGS) entry which is preliminary data.</text>
</comment>
<evidence type="ECO:0000256" key="5">
    <source>
        <dbReference type="ARBA" id="ARBA00023136"/>
    </source>
</evidence>
<evidence type="ECO:0000256" key="1">
    <source>
        <dbReference type="ARBA" id="ARBA00004651"/>
    </source>
</evidence>
<keyword evidence="5 6" id="KW-0472">Membrane</keyword>
<dbReference type="AlphaFoldDB" id="A0A3N0AQ52"/>
<evidence type="ECO:0000313" key="9">
    <source>
        <dbReference type="Proteomes" id="UP000278327"/>
    </source>
</evidence>
<accession>A0A3N0AQ52</accession>
<evidence type="ECO:0000256" key="3">
    <source>
        <dbReference type="ARBA" id="ARBA00022692"/>
    </source>
</evidence>
<feature type="transmembrane region" description="Helical" evidence="6">
    <location>
        <begin position="6"/>
        <end position="29"/>
    </location>
</feature>